<protein>
    <recommendedName>
        <fullName evidence="14">Otopetrin-2</fullName>
    </recommendedName>
</protein>
<dbReference type="GO" id="GO:0015252">
    <property type="term" value="F:proton channel activity"/>
    <property type="evidence" value="ECO:0007669"/>
    <property type="project" value="InterPro"/>
</dbReference>
<dbReference type="EnsemblMetazoa" id="G23304.12">
    <property type="protein sequence ID" value="G23304.12:cds"/>
    <property type="gene ID" value="G23304"/>
</dbReference>
<organism evidence="12 13">
    <name type="scientific">Magallana gigas</name>
    <name type="common">Pacific oyster</name>
    <name type="synonym">Crassostrea gigas</name>
    <dbReference type="NCBI Taxonomy" id="29159"/>
    <lineage>
        <taxon>Eukaryota</taxon>
        <taxon>Metazoa</taxon>
        <taxon>Spiralia</taxon>
        <taxon>Lophotrochozoa</taxon>
        <taxon>Mollusca</taxon>
        <taxon>Bivalvia</taxon>
        <taxon>Autobranchia</taxon>
        <taxon>Pteriomorphia</taxon>
        <taxon>Ostreida</taxon>
        <taxon>Ostreoidea</taxon>
        <taxon>Ostreidae</taxon>
        <taxon>Magallana</taxon>
    </lineage>
</organism>
<dbReference type="Pfam" id="PF03189">
    <property type="entry name" value="Otopetrin"/>
    <property type="match status" value="1"/>
</dbReference>
<evidence type="ECO:0000256" key="1">
    <source>
        <dbReference type="ARBA" id="ARBA00004651"/>
    </source>
</evidence>
<accession>A0A8W8KFR8</accession>
<evidence type="ECO:0000256" key="6">
    <source>
        <dbReference type="ARBA" id="ARBA00022781"/>
    </source>
</evidence>
<evidence type="ECO:0000256" key="4">
    <source>
        <dbReference type="ARBA" id="ARBA00022475"/>
    </source>
</evidence>
<feature type="transmembrane region" description="Helical" evidence="11">
    <location>
        <begin position="67"/>
        <end position="91"/>
    </location>
</feature>
<evidence type="ECO:0000256" key="7">
    <source>
        <dbReference type="ARBA" id="ARBA00022989"/>
    </source>
</evidence>
<evidence type="ECO:0000313" key="13">
    <source>
        <dbReference type="Proteomes" id="UP000005408"/>
    </source>
</evidence>
<name>A0A8W8KFR8_MAGGI</name>
<dbReference type="Proteomes" id="UP000005408">
    <property type="component" value="Unassembled WGS sequence"/>
</dbReference>
<dbReference type="AlphaFoldDB" id="A0A8W8KFR8"/>
<feature type="transmembrane region" description="Helical" evidence="11">
    <location>
        <begin position="32"/>
        <end position="55"/>
    </location>
</feature>
<feature type="transmembrane region" description="Helical" evidence="11">
    <location>
        <begin position="145"/>
        <end position="170"/>
    </location>
</feature>
<evidence type="ECO:0000256" key="11">
    <source>
        <dbReference type="SAM" id="Phobius"/>
    </source>
</evidence>
<evidence type="ECO:0000256" key="9">
    <source>
        <dbReference type="ARBA" id="ARBA00023136"/>
    </source>
</evidence>
<feature type="transmembrane region" description="Helical" evidence="11">
    <location>
        <begin position="432"/>
        <end position="454"/>
    </location>
</feature>
<reference evidence="12" key="1">
    <citation type="submission" date="2022-08" db="UniProtKB">
        <authorList>
            <consortium name="EnsemblMetazoa"/>
        </authorList>
    </citation>
    <scope>IDENTIFICATION</scope>
    <source>
        <strain evidence="12">05x7-T-G4-1.051#20</strain>
    </source>
</reference>
<keyword evidence="5 11" id="KW-0812">Transmembrane</keyword>
<evidence type="ECO:0000256" key="2">
    <source>
        <dbReference type="ARBA" id="ARBA00006513"/>
    </source>
</evidence>
<evidence type="ECO:0000256" key="3">
    <source>
        <dbReference type="ARBA" id="ARBA00022448"/>
    </source>
</evidence>
<comment type="similarity">
    <text evidence="2">Belongs to the otopetrin family.</text>
</comment>
<feature type="transmembrane region" description="Helical" evidence="11">
    <location>
        <begin position="325"/>
        <end position="348"/>
    </location>
</feature>
<evidence type="ECO:0000256" key="10">
    <source>
        <dbReference type="ARBA" id="ARBA00023303"/>
    </source>
</evidence>
<evidence type="ECO:0000256" key="5">
    <source>
        <dbReference type="ARBA" id="ARBA00022692"/>
    </source>
</evidence>
<dbReference type="InterPro" id="IPR004878">
    <property type="entry name" value="Otopetrin"/>
</dbReference>
<keyword evidence="7 11" id="KW-1133">Transmembrane helix</keyword>
<evidence type="ECO:0000256" key="8">
    <source>
        <dbReference type="ARBA" id="ARBA00023065"/>
    </source>
</evidence>
<sequence>MVALKELVKALILQPLSVGNTRQSGGRRITDANVSSAVLFACLLAIILVMVGVFGPLSTTYNFAKHLMWGLAIGLILLSLICIVFLTVMIFRNKEDWVDIRSESPDPATKVKTKFLWLFGCGMILQTSLVFAINIECLSDDTLVAYHGFSLISSLLKVIYVVWQMGFVTYLQNSVFVSRKMVNYSVAVMIICNLSLWGTIVSHEITHIVYNDTKPQTFNDSLDQTCYLNSAINKFSDKIQPYLIPVRIEYLLLSSLFVFRMWPTFRVAEPLNSDVASSLSYNHERERMTFIGAAVSGSVTNLPFFIQTLLLATVYRGQQSFGFEVWQIIVSIHNIINLILIFVCFYLLRKTAHVKTYIWQPGASEYILLLTNTGQVADDAFGVIAASGCYCSPDRAVQMAEVSSILQAFFQTIFILNSLRYEQITVNLSSRILRFILIYLFISNLSFWFTATFIGLDGKVISEGQNVMFKDKKTWGVLQVIVHPLFMFFRFHSAMEQMNKDFFYIKTKINMRSHGHIPNYYKKEINN</sequence>
<keyword evidence="8" id="KW-0406">Ion transport</keyword>
<keyword evidence="3" id="KW-0813">Transport</keyword>
<comment type="subcellular location">
    <subcellularLocation>
        <location evidence="1">Cell membrane</location>
        <topology evidence="1">Multi-pass membrane protein</topology>
    </subcellularLocation>
</comment>
<dbReference type="PANTHER" id="PTHR21522:SF32">
    <property type="entry name" value="OTOPETRIN-2"/>
    <property type="match status" value="1"/>
</dbReference>
<keyword evidence="4" id="KW-1003">Cell membrane</keyword>
<evidence type="ECO:0000313" key="12">
    <source>
        <dbReference type="EnsemblMetazoa" id="G23304.12:cds"/>
    </source>
</evidence>
<feature type="transmembrane region" description="Helical" evidence="11">
    <location>
        <begin position="115"/>
        <end position="133"/>
    </location>
</feature>
<keyword evidence="9 11" id="KW-0472">Membrane</keyword>
<evidence type="ECO:0008006" key="14">
    <source>
        <dbReference type="Google" id="ProtNLM"/>
    </source>
</evidence>
<keyword evidence="13" id="KW-1185">Reference proteome</keyword>
<dbReference type="PANTHER" id="PTHR21522">
    <property type="entry name" value="PROTON CHANNEL OTOP"/>
    <property type="match status" value="1"/>
</dbReference>
<feature type="transmembrane region" description="Helical" evidence="11">
    <location>
        <begin position="289"/>
        <end position="313"/>
    </location>
</feature>
<keyword evidence="6" id="KW-0375">Hydrogen ion transport</keyword>
<keyword evidence="10" id="KW-0407">Ion channel</keyword>
<proteinExistence type="inferred from homology"/>
<feature type="transmembrane region" description="Helical" evidence="11">
    <location>
        <begin position="474"/>
        <end position="491"/>
    </location>
</feature>
<dbReference type="GO" id="GO:0005886">
    <property type="term" value="C:plasma membrane"/>
    <property type="evidence" value="ECO:0007669"/>
    <property type="project" value="UniProtKB-SubCell"/>
</dbReference>